<evidence type="ECO:0000256" key="1">
    <source>
        <dbReference type="ARBA" id="ARBA00004635"/>
    </source>
</evidence>
<accession>A0A430J6J7</accession>
<proteinExistence type="inferred from homology"/>
<evidence type="ECO:0000256" key="3">
    <source>
        <dbReference type="ARBA" id="ARBA00022544"/>
    </source>
</evidence>
<dbReference type="InterPro" id="IPR008844">
    <property type="entry name" value="Spore_GerAC-like"/>
</dbReference>
<dbReference type="Proteomes" id="UP000276128">
    <property type="component" value="Unassembled WGS sequence"/>
</dbReference>
<evidence type="ECO:0000256" key="7">
    <source>
        <dbReference type="ARBA" id="ARBA00023288"/>
    </source>
</evidence>
<dbReference type="Pfam" id="PF25198">
    <property type="entry name" value="Spore_GerAC_N"/>
    <property type="match status" value="1"/>
</dbReference>
<evidence type="ECO:0000256" key="2">
    <source>
        <dbReference type="ARBA" id="ARBA00007886"/>
    </source>
</evidence>
<dbReference type="NCBIfam" id="TIGR02887">
    <property type="entry name" value="spore_ger_x_C"/>
    <property type="match status" value="1"/>
</dbReference>
<evidence type="ECO:0000256" key="5">
    <source>
        <dbReference type="ARBA" id="ARBA00023136"/>
    </source>
</evidence>
<dbReference type="PANTHER" id="PTHR35789:SF1">
    <property type="entry name" value="SPORE GERMINATION PROTEIN B3"/>
    <property type="match status" value="1"/>
</dbReference>
<feature type="domain" description="Spore germination protein N-terminal" evidence="9">
    <location>
        <begin position="25"/>
        <end position="195"/>
    </location>
</feature>
<keyword evidence="5" id="KW-0472">Membrane</keyword>
<dbReference type="RefSeq" id="WP_126144196.1">
    <property type="nucleotide sequence ID" value="NZ_RXHU01000088.1"/>
</dbReference>
<dbReference type="PANTHER" id="PTHR35789">
    <property type="entry name" value="SPORE GERMINATION PROTEIN B3"/>
    <property type="match status" value="1"/>
</dbReference>
<evidence type="ECO:0000259" key="8">
    <source>
        <dbReference type="Pfam" id="PF05504"/>
    </source>
</evidence>
<name>A0A430J6J7_9BACL</name>
<dbReference type="AlphaFoldDB" id="A0A430J6J7"/>
<feature type="domain" description="Spore germination GerAC-like C-terminal" evidence="8">
    <location>
        <begin position="217"/>
        <end position="358"/>
    </location>
</feature>
<evidence type="ECO:0000313" key="10">
    <source>
        <dbReference type="EMBL" id="RTE04431.1"/>
    </source>
</evidence>
<dbReference type="InterPro" id="IPR046953">
    <property type="entry name" value="Spore_GerAC-like_C"/>
</dbReference>
<evidence type="ECO:0000256" key="4">
    <source>
        <dbReference type="ARBA" id="ARBA00022729"/>
    </source>
</evidence>
<dbReference type="EMBL" id="RXHU01000088">
    <property type="protein sequence ID" value="RTE04431.1"/>
    <property type="molecule type" value="Genomic_DNA"/>
</dbReference>
<dbReference type="Pfam" id="PF05504">
    <property type="entry name" value="Spore_GerAC"/>
    <property type="match status" value="1"/>
</dbReference>
<comment type="similarity">
    <text evidence="2">Belongs to the GerABKC lipoprotein family.</text>
</comment>
<dbReference type="InterPro" id="IPR057336">
    <property type="entry name" value="GerAC_N"/>
</dbReference>
<sequence length="361" mass="40779">MSFRIWCTALLLTALGLLLGGCGFKDIDKRFFVVAMGIDLSDNKDKPYDVTLRLAVPASKVGEGLAESQIEHQEAQSIAEAVRNLKAHVDKEIDFGHCRVFLFGDKLVKTHLQESLNWLARRRDIQLISYVAVAEPTAGKLLHGNPTTERLAGNSFFLTFGKEGTVSPFTVTSFLFDCFRRFKEKGMDPVIPIVRYDGDSYVVEKLSLLDKFHEKLVLTPEETQLFNMSANEYKKSGIPIDYQGQRLALYVSNISSKINITHDTIPTVKFSMNISGMVEQGVLRLDPQEVERKLSQHVSESLEKLLAKIQDAGVDPYGFGLHYLAQYFGKESDWKHWQEVYPEVKFQVNTSVKITNTGLIY</sequence>
<keyword evidence="4" id="KW-0732">Signal</keyword>
<dbReference type="OrthoDB" id="2433998at2"/>
<keyword evidence="7" id="KW-0449">Lipoprotein</keyword>
<comment type="subcellular location">
    <subcellularLocation>
        <location evidence="1">Membrane</location>
        <topology evidence="1">Lipid-anchor</topology>
    </subcellularLocation>
</comment>
<dbReference type="GO" id="GO:0009847">
    <property type="term" value="P:spore germination"/>
    <property type="evidence" value="ECO:0007669"/>
    <property type="project" value="InterPro"/>
</dbReference>
<evidence type="ECO:0000256" key="6">
    <source>
        <dbReference type="ARBA" id="ARBA00023139"/>
    </source>
</evidence>
<dbReference type="PROSITE" id="PS51257">
    <property type="entry name" value="PROKAR_LIPOPROTEIN"/>
    <property type="match status" value="1"/>
</dbReference>
<reference evidence="10 11" key="1">
    <citation type="submission" date="2018-12" db="EMBL/GenBank/DDBJ databases">
        <title>Bacillus ochoae sp. nov., Paenibacillus whitsoniae sp. nov., Paenibacillus spiritus sp. nov. Isolated from the Mars Exploration Rover during spacecraft assembly.</title>
        <authorList>
            <person name="Seuylemezian A."/>
            <person name="Vaishampayan P."/>
        </authorList>
    </citation>
    <scope>NUCLEOTIDE SEQUENCE [LARGE SCALE GENOMIC DNA]</scope>
    <source>
        <strain evidence="10 11">MER 54</strain>
    </source>
</reference>
<evidence type="ECO:0000259" key="9">
    <source>
        <dbReference type="Pfam" id="PF25198"/>
    </source>
</evidence>
<dbReference type="Gene3D" id="3.30.300.210">
    <property type="entry name" value="Nutrient germinant receptor protein C, domain 3"/>
    <property type="match status" value="1"/>
</dbReference>
<keyword evidence="11" id="KW-1185">Reference proteome</keyword>
<comment type="caution">
    <text evidence="10">The sequence shown here is derived from an EMBL/GenBank/DDBJ whole genome shotgun (WGS) entry which is preliminary data.</text>
</comment>
<gene>
    <name evidence="10" type="ORF">EJQ19_26290</name>
</gene>
<keyword evidence="6" id="KW-0564">Palmitate</keyword>
<dbReference type="InterPro" id="IPR038501">
    <property type="entry name" value="Spore_GerAC_C_sf"/>
</dbReference>
<organism evidence="10 11">
    <name type="scientific">Paenibacillus whitsoniae</name>
    <dbReference type="NCBI Taxonomy" id="2496558"/>
    <lineage>
        <taxon>Bacteria</taxon>
        <taxon>Bacillati</taxon>
        <taxon>Bacillota</taxon>
        <taxon>Bacilli</taxon>
        <taxon>Bacillales</taxon>
        <taxon>Paenibacillaceae</taxon>
        <taxon>Paenibacillus</taxon>
    </lineage>
</organism>
<evidence type="ECO:0000313" key="11">
    <source>
        <dbReference type="Proteomes" id="UP000276128"/>
    </source>
</evidence>
<protein>
    <submittedName>
        <fullName evidence="10">Ger(X)C family spore germination protein</fullName>
    </submittedName>
</protein>
<keyword evidence="3" id="KW-0309">Germination</keyword>
<dbReference type="GO" id="GO:0016020">
    <property type="term" value="C:membrane"/>
    <property type="evidence" value="ECO:0007669"/>
    <property type="project" value="UniProtKB-SubCell"/>
</dbReference>